<gene>
    <name evidence="1" type="ORF">NCTC204_02277</name>
</gene>
<proteinExistence type="predicted"/>
<protein>
    <submittedName>
        <fullName evidence="1">Uncharacterized protein</fullName>
    </submittedName>
</protein>
<evidence type="ECO:0000313" key="1">
    <source>
        <dbReference type="EMBL" id="STU89799.1"/>
    </source>
</evidence>
<dbReference type="AlphaFoldDB" id="A0A378A0M4"/>
<dbReference type="EMBL" id="UGMD01000002">
    <property type="protein sequence ID" value="STU89799.1"/>
    <property type="molecule type" value="Genomic_DNA"/>
</dbReference>
<evidence type="ECO:0000313" key="2">
    <source>
        <dbReference type="Proteomes" id="UP000255192"/>
    </source>
</evidence>
<organism evidence="1 2">
    <name type="scientific">Klebsiella pneumoniae</name>
    <dbReference type="NCBI Taxonomy" id="573"/>
    <lineage>
        <taxon>Bacteria</taxon>
        <taxon>Pseudomonadati</taxon>
        <taxon>Pseudomonadota</taxon>
        <taxon>Gammaproteobacteria</taxon>
        <taxon>Enterobacterales</taxon>
        <taxon>Enterobacteriaceae</taxon>
        <taxon>Klebsiella/Raoultella group</taxon>
        <taxon>Klebsiella</taxon>
        <taxon>Klebsiella pneumoniae complex</taxon>
    </lineage>
</organism>
<reference evidence="1 2" key="1">
    <citation type="submission" date="2018-06" db="EMBL/GenBank/DDBJ databases">
        <authorList>
            <consortium name="Pathogen Informatics"/>
            <person name="Doyle S."/>
        </authorList>
    </citation>
    <scope>NUCLEOTIDE SEQUENCE [LARGE SCALE GENOMIC DNA]</scope>
    <source>
        <strain evidence="1 2">NCTC204</strain>
    </source>
</reference>
<name>A0A378A0M4_KLEPN</name>
<sequence length="58" mass="6377">MRPLREGAPGREDEIGRVKVQVIIEVEPFHTGSITWRPAKVTTVDFSRAAVMASEAIA</sequence>
<accession>A0A378A0M4</accession>
<dbReference type="Proteomes" id="UP000255192">
    <property type="component" value="Unassembled WGS sequence"/>
</dbReference>